<keyword evidence="8 13" id="KW-0812">Transmembrane</keyword>
<evidence type="ECO:0000256" key="13">
    <source>
        <dbReference type="SAM" id="Phobius"/>
    </source>
</evidence>
<dbReference type="GO" id="GO:0015297">
    <property type="term" value="F:antiporter activity"/>
    <property type="evidence" value="ECO:0007669"/>
    <property type="project" value="UniProtKB-KW"/>
</dbReference>
<dbReference type="InterPro" id="IPR002528">
    <property type="entry name" value="MATE_fam"/>
</dbReference>
<evidence type="ECO:0000256" key="3">
    <source>
        <dbReference type="ARBA" id="ARBA00010199"/>
    </source>
</evidence>
<keyword evidence="15" id="KW-1185">Reference proteome</keyword>
<dbReference type="GO" id="GO:0005886">
    <property type="term" value="C:plasma membrane"/>
    <property type="evidence" value="ECO:0007669"/>
    <property type="project" value="UniProtKB-SubCell"/>
</dbReference>
<keyword evidence="11 13" id="KW-0472">Membrane</keyword>
<feature type="transmembrane region" description="Helical" evidence="13">
    <location>
        <begin position="199"/>
        <end position="217"/>
    </location>
</feature>
<evidence type="ECO:0000256" key="5">
    <source>
        <dbReference type="ARBA" id="ARBA00022448"/>
    </source>
</evidence>
<dbReference type="InterPro" id="IPR050222">
    <property type="entry name" value="MATE_MdtK"/>
</dbReference>
<comment type="function">
    <text evidence="1">Multidrug efflux pump.</text>
</comment>
<sequence length="456" mass="49054">MEKNGKKSLFSIEITTGSLWKNILLFSLPLMMTQVLEVLFNLSDVAIAGKFADYLALGAVGSTTLLVSLFTGLLIGIGSGVNVVVARGLGLGSHEDVEKTIHTSLLICSGIGIVVCLVCLLLAKPMLLLLNTKEELLPGAVGYLRIYALGMPAMAVYNFGNGVLSAAGDTKRPLLYLSIAGVVNVALNLFFVIQCHMAALGVAIASAIAQWLSALLIMRHLMSQKDACRVHLKKLCIDKAAAKRVLMIGIPSGLQNAIFAVANLFVQIGVNSFDSVMVSGSSAAANADTLIFNMMSAFYTGCATFVSRNWGAGKTDRILKSYRIVLLYSFLVGSICGGLLLLFGDKFLGLFANEADVIAAGMQRLKIMGFSFGVSALMDASIAASRGIGRSIIPTIIVIMGSCVFRVIWVYTVFAYFGTIPSLFLLYIFSWAITGIAEWAYFRHSYKKYILHGQIW</sequence>
<evidence type="ECO:0000256" key="11">
    <source>
        <dbReference type="ARBA" id="ARBA00023136"/>
    </source>
</evidence>
<dbReference type="PANTHER" id="PTHR43298:SF2">
    <property type="entry name" value="FMN_FAD EXPORTER YEEO-RELATED"/>
    <property type="match status" value="1"/>
</dbReference>
<dbReference type="InterPro" id="IPR048279">
    <property type="entry name" value="MdtK-like"/>
</dbReference>
<evidence type="ECO:0000313" key="15">
    <source>
        <dbReference type="Proteomes" id="UP000681035"/>
    </source>
</evidence>
<evidence type="ECO:0000256" key="10">
    <source>
        <dbReference type="ARBA" id="ARBA00023065"/>
    </source>
</evidence>
<evidence type="ECO:0000256" key="9">
    <source>
        <dbReference type="ARBA" id="ARBA00022989"/>
    </source>
</evidence>
<evidence type="ECO:0000256" key="7">
    <source>
        <dbReference type="ARBA" id="ARBA00022475"/>
    </source>
</evidence>
<evidence type="ECO:0000313" key="14">
    <source>
        <dbReference type="EMBL" id="BCK81107.1"/>
    </source>
</evidence>
<proteinExistence type="inferred from homology"/>
<name>A0A810Q4B7_9FIRM</name>
<feature type="transmembrane region" description="Helical" evidence="13">
    <location>
        <begin position="423"/>
        <end position="442"/>
    </location>
</feature>
<evidence type="ECO:0000256" key="12">
    <source>
        <dbReference type="ARBA" id="ARBA00031636"/>
    </source>
</evidence>
<dbReference type="CDD" id="cd13138">
    <property type="entry name" value="MATE_yoeA_like"/>
    <property type="match status" value="1"/>
</dbReference>
<feature type="transmembrane region" description="Helical" evidence="13">
    <location>
        <begin position="290"/>
        <end position="310"/>
    </location>
</feature>
<dbReference type="GO" id="GO:0042910">
    <property type="term" value="F:xenobiotic transmembrane transporter activity"/>
    <property type="evidence" value="ECO:0007669"/>
    <property type="project" value="InterPro"/>
</dbReference>
<feature type="transmembrane region" description="Helical" evidence="13">
    <location>
        <begin position="23"/>
        <end position="42"/>
    </location>
</feature>
<dbReference type="GO" id="GO:0006811">
    <property type="term" value="P:monoatomic ion transport"/>
    <property type="evidence" value="ECO:0007669"/>
    <property type="project" value="UniProtKB-KW"/>
</dbReference>
<evidence type="ECO:0000256" key="8">
    <source>
        <dbReference type="ARBA" id="ARBA00022692"/>
    </source>
</evidence>
<keyword evidence="9 13" id="KW-1133">Transmembrane helix</keyword>
<evidence type="ECO:0000256" key="6">
    <source>
        <dbReference type="ARBA" id="ARBA00022449"/>
    </source>
</evidence>
<dbReference type="NCBIfam" id="TIGR00797">
    <property type="entry name" value="matE"/>
    <property type="match status" value="1"/>
</dbReference>
<dbReference type="Pfam" id="PF01554">
    <property type="entry name" value="MatE"/>
    <property type="match status" value="2"/>
</dbReference>
<evidence type="ECO:0000256" key="2">
    <source>
        <dbReference type="ARBA" id="ARBA00004651"/>
    </source>
</evidence>
<feature type="transmembrane region" description="Helical" evidence="13">
    <location>
        <begin position="101"/>
        <end position="123"/>
    </location>
</feature>
<keyword evidence="7" id="KW-1003">Cell membrane</keyword>
<reference evidence="14" key="1">
    <citation type="submission" date="2020-09" db="EMBL/GenBank/DDBJ databases">
        <title>New species isolated from human feces.</title>
        <authorList>
            <person name="Kitahara M."/>
            <person name="Shigeno Y."/>
            <person name="Shime M."/>
            <person name="Matsumoto Y."/>
            <person name="Nakamura S."/>
            <person name="Motooka D."/>
            <person name="Fukuoka S."/>
            <person name="Nishikawa H."/>
            <person name="Benno Y."/>
        </authorList>
    </citation>
    <scope>NUCLEOTIDE SEQUENCE</scope>
    <source>
        <strain evidence="14">MM50</strain>
    </source>
</reference>
<keyword evidence="5" id="KW-0813">Transport</keyword>
<feature type="transmembrane region" description="Helical" evidence="13">
    <location>
        <begin position="174"/>
        <end position="193"/>
    </location>
</feature>
<dbReference type="AlphaFoldDB" id="A0A810Q4B7"/>
<feature type="transmembrane region" description="Helical" evidence="13">
    <location>
        <begin position="396"/>
        <end position="417"/>
    </location>
</feature>
<gene>
    <name evidence="14" type="ORF">MM50RIKEN_08700</name>
</gene>
<comment type="similarity">
    <text evidence="3">Belongs to the multi antimicrobial extrusion (MATE) (TC 2.A.66.1) family.</text>
</comment>
<feature type="transmembrane region" description="Helical" evidence="13">
    <location>
        <begin position="322"/>
        <end position="344"/>
    </location>
</feature>
<feature type="transmembrane region" description="Helical" evidence="13">
    <location>
        <begin position="245"/>
        <end position="270"/>
    </location>
</feature>
<keyword evidence="10" id="KW-0406">Ion transport</keyword>
<comment type="subcellular location">
    <subcellularLocation>
        <location evidence="2">Cell membrane</location>
        <topology evidence="2">Multi-pass membrane protein</topology>
    </subcellularLocation>
</comment>
<dbReference type="PIRSF" id="PIRSF006603">
    <property type="entry name" value="DinF"/>
    <property type="match status" value="1"/>
</dbReference>
<feature type="transmembrane region" description="Helical" evidence="13">
    <location>
        <begin position="54"/>
        <end position="81"/>
    </location>
</feature>
<evidence type="ECO:0000256" key="4">
    <source>
        <dbReference type="ARBA" id="ARBA00020268"/>
    </source>
</evidence>
<protein>
    <recommendedName>
        <fullName evidence="4">Probable multidrug resistance protein NorM</fullName>
    </recommendedName>
    <alternativeName>
        <fullName evidence="12">Multidrug-efflux transporter</fullName>
    </alternativeName>
</protein>
<accession>A0A810Q4B7</accession>
<dbReference type="Proteomes" id="UP000681035">
    <property type="component" value="Chromosome"/>
</dbReference>
<dbReference type="PANTHER" id="PTHR43298">
    <property type="entry name" value="MULTIDRUG RESISTANCE PROTEIN NORM-RELATED"/>
    <property type="match status" value="1"/>
</dbReference>
<keyword evidence="6" id="KW-0050">Antiport</keyword>
<dbReference type="KEGG" id="vcop:MM50RIKEN_08700"/>
<evidence type="ECO:0000256" key="1">
    <source>
        <dbReference type="ARBA" id="ARBA00003408"/>
    </source>
</evidence>
<dbReference type="EMBL" id="AP023418">
    <property type="protein sequence ID" value="BCK81107.1"/>
    <property type="molecule type" value="Genomic_DNA"/>
</dbReference>
<feature type="transmembrane region" description="Helical" evidence="13">
    <location>
        <begin position="364"/>
        <end position="384"/>
    </location>
</feature>
<organism evidence="14 15">
    <name type="scientific">Vescimonas coprocola</name>
    <dbReference type="NCBI Taxonomy" id="2714355"/>
    <lineage>
        <taxon>Bacteria</taxon>
        <taxon>Bacillati</taxon>
        <taxon>Bacillota</taxon>
        <taxon>Clostridia</taxon>
        <taxon>Eubacteriales</taxon>
        <taxon>Oscillospiraceae</taxon>
        <taxon>Vescimonas</taxon>
    </lineage>
</organism>